<protein>
    <submittedName>
        <fullName evidence="1">Uncharacterized protein</fullName>
    </submittedName>
</protein>
<accession>A0A0C3Q391</accession>
<name>A0A0C3Q391_9AGAM</name>
<dbReference type="EMBL" id="KN823441">
    <property type="protein sequence ID" value="KIO17029.1"/>
    <property type="molecule type" value="Genomic_DNA"/>
</dbReference>
<dbReference type="AlphaFoldDB" id="A0A0C3Q391"/>
<evidence type="ECO:0000313" key="2">
    <source>
        <dbReference type="Proteomes" id="UP000054248"/>
    </source>
</evidence>
<reference evidence="2" key="2">
    <citation type="submission" date="2015-01" db="EMBL/GenBank/DDBJ databases">
        <title>Evolutionary Origins and Diversification of the Mycorrhizal Mutualists.</title>
        <authorList>
            <consortium name="DOE Joint Genome Institute"/>
            <consortium name="Mycorrhizal Genomics Consortium"/>
            <person name="Kohler A."/>
            <person name="Kuo A."/>
            <person name="Nagy L.G."/>
            <person name="Floudas D."/>
            <person name="Copeland A."/>
            <person name="Barry K.W."/>
            <person name="Cichocki N."/>
            <person name="Veneault-Fourrey C."/>
            <person name="LaButti K."/>
            <person name="Lindquist E.A."/>
            <person name="Lipzen A."/>
            <person name="Lundell T."/>
            <person name="Morin E."/>
            <person name="Murat C."/>
            <person name="Riley R."/>
            <person name="Ohm R."/>
            <person name="Sun H."/>
            <person name="Tunlid A."/>
            <person name="Henrissat B."/>
            <person name="Grigoriev I.V."/>
            <person name="Hibbett D.S."/>
            <person name="Martin F."/>
        </authorList>
    </citation>
    <scope>NUCLEOTIDE SEQUENCE [LARGE SCALE GENOMIC DNA]</scope>
    <source>
        <strain evidence="2">MUT 4182</strain>
    </source>
</reference>
<proteinExistence type="predicted"/>
<organism evidence="1 2">
    <name type="scientific">Tulasnella calospora MUT 4182</name>
    <dbReference type="NCBI Taxonomy" id="1051891"/>
    <lineage>
        <taxon>Eukaryota</taxon>
        <taxon>Fungi</taxon>
        <taxon>Dikarya</taxon>
        <taxon>Basidiomycota</taxon>
        <taxon>Agaricomycotina</taxon>
        <taxon>Agaricomycetes</taxon>
        <taxon>Cantharellales</taxon>
        <taxon>Tulasnellaceae</taxon>
        <taxon>Tulasnella</taxon>
    </lineage>
</organism>
<keyword evidence="2" id="KW-1185">Reference proteome</keyword>
<reference evidence="1 2" key="1">
    <citation type="submission" date="2014-04" db="EMBL/GenBank/DDBJ databases">
        <authorList>
            <consortium name="DOE Joint Genome Institute"/>
            <person name="Kuo A."/>
            <person name="Girlanda M."/>
            <person name="Perotto S."/>
            <person name="Kohler A."/>
            <person name="Nagy L.G."/>
            <person name="Floudas D."/>
            <person name="Copeland A."/>
            <person name="Barry K.W."/>
            <person name="Cichocki N."/>
            <person name="Veneault-Fourrey C."/>
            <person name="LaButti K."/>
            <person name="Lindquist E.A."/>
            <person name="Lipzen A."/>
            <person name="Lundell T."/>
            <person name="Morin E."/>
            <person name="Murat C."/>
            <person name="Sun H."/>
            <person name="Tunlid A."/>
            <person name="Henrissat B."/>
            <person name="Grigoriev I.V."/>
            <person name="Hibbett D.S."/>
            <person name="Martin F."/>
            <person name="Nordberg H.P."/>
            <person name="Cantor M.N."/>
            <person name="Hua S.X."/>
        </authorList>
    </citation>
    <scope>NUCLEOTIDE SEQUENCE [LARGE SCALE GENOMIC DNA]</scope>
    <source>
        <strain evidence="1 2">MUT 4182</strain>
    </source>
</reference>
<gene>
    <name evidence="1" type="ORF">M407DRAFT_179316</name>
</gene>
<dbReference type="Proteomes" id="UP000054248">
    <property type="component" value="Unassembled WGS sequence"/>
</dbReference>
<sequence>MSTVWGVDLALSVQPRDGFSLEQDGLGKWNELGLWSGRRSAKPVTEKICRLVLVELGLQIYLAM</sequence>
<dbReference type="HOGENOM" id="CLU_2869322_0_0_1"/>
<evidence type="ECO:0000313" key="1">
    <source>
        <dbReference type="EMBL" id="KIO17029.1"/>
    </source>
</evidence>